<evidence type="ECO:0000259" key="1">
    <source>
        <dbReference type="Pfam" id="PF00264"/>
    </source>
</evidence>
<accession>A0A128FGI2</accession>
<sequence>MDNCHHWDYNFVLWHRKFVNQFWQEIGLERTYAVLTEPNDRELYSKLTKSLVSDLDDLSDMRWVEDTGKLNSFTPQDQSQIRLEISQAMASSTFAIDLDLEGSNNAFFRAEGRPYYNLSFSSQLEEFHDIIHGETGRGMRRVGTAGGDQCFFVHHTFVDLVFEAWLAQNPNMPLPITEEHFNATPDLQEEYDNYEELVTLWNERHYNSSDYNHVYRIIEPLPRQSILFNSIRHTEDFRRVIMFHNGEEIGRFAILTGRIETCLSCAKREQHTGQFLLRKLVNLHEIEWVINRRWYRSLEAAIEAFEELGMSAPVIVSF</sequence>
<organism evidence="2 3">
    <name type="scientific">Grimontia marina</name>
    <dbReference type="NCBI Taxonomy" id="646534"/>
    <lineage>
        <taxon>Bacteria</taxon>
        <taxon>Pseudomonadati</taxon>
        <taxon>Pseudomonadota</taxon>
        <taxon>Gammaproteobacteria</taxon>
        <taxon>Vibrionales</taxon>
        <taxon>Vibrionaceae</taxon>
        <taxon>Grimontia</taxon>
    </lineage>
</organism>
<evidence type="ECO:0000313" key="2">
    <source>
        <dbReference type="EMBL" id="CZF85898.1"/>
    </source>
</evidence>
<protein>
    <submittedName>
        <fullName evidence="2">Common central domain of tyrosinase</fullName>
    </submittedName>
</protein>
<feature type="domain" description="Tyrosinase copper-binding" evidence="1">
    <location>
        <begin position="103"/>
        <end position="167"/>
    </location>
</feature>
<dbReference type="RefSeq" id="WP_062713369.1">
    <property type="nucleotide sequence ID" value="NZ_CAWRCI010000046.1"/>
</dbReference>
<reference evidence="3" key="1">
    <citation type="submission" date="2016-02" db="EMBL/GenBank/DDBJ databases">
        <authorList>
            <person name="Rodrigo-Torres Lidia"/>
            <person name="Arahal R.David."/>
        </authorList>
    </citation>
    <scope>NUCLEOTIDE SEQUENCE [LARGE SCALE GENOMIC DNA]</scope>
    <source>
        <strain evidence="3">CECT 8713</strain>
    </source>
</reference>
<dbReference type="Proteomes" id="UP000073601">
    <property type="component" value="Unassembled WGS sequence"/>
</dbReference>
<dbReference type="SUPFAM" id="SSF48056">
    <property type="entry name" value="Di-copper centre-containing domain"/>
    <property type="match status" value="1"/>
</dbReference>
<dbReference type="Gene3D" id="1.10.1280.10">
    <property type="entry name" value="Di-copper center containing domain from catechol oxidase"/>
    <property type="match status" value="1"/>
</dbReference>
<proteinExistence type="predicted"/>
<dbReference type="GO" id="GO:0016491">
    <property type="term" value="F:oxidoreductase activity"/>
    <property type="evidence" value="ECO:0007669"/>
    <property type="project" value="InterPro"/>
</dbReference>
<dbReference type="AlphaFoldDB" id="A0A128FGI2"/>
<evidence type="ECO:0000313" key="3">
    <source>
        <dbReference type="Proteomes" id="UP000073601"/>
    </source>
</evidence>
<name>A0A128FGI2_9GAMM</name>
<dbReference type="InterPro" id="IPR002227">
    <property type="entry name" value="Tyrosinase_Cu-bd"/>
</dbReference>
<dbReference type="InterPro" id="IPR008922">
    <property type="entry name" value="Di-copper_centre_dom_sf"/>
</dbReference>
<keyword evidence="3" id="KW-1185">Reference proteome</keyword>
<dbReference type="EMBL" id="FIZY01000046">
    <property type="protein sequence ID" value="CZF85898.1"/>
    <property type="molecule type" value="Genomic_DNA"/>
</dbReference>
<dbReference type="OrthoDB" id="2874181at2"/>
<gene>
    <name evidence="2" type="ORF">GMA8713_03931</name>
</gene>
<dbReference type="Pfam" id="PF00264">
    <property type="entry name" value="Tyrosinase"/>
    <property type="match status" value="1"/>
</dbReference>